<dbReference type="InterPro" id="IPR036365">
    <property type="entry name" value="PGBD-like_sf"/>
</dbReference>
<dbReference type="InterPro" id="IPR036366">
    <property type="entry name" value="PGBDSf"/>
</dbReference>
<dbReference type="SMART" id="SM00646">
    <property type="entry name" value="Ami_3"/>
    <property type="match status" value="1"/>
</dbReference>
<dbReference type="SUPFAM" id="SSF47090">
    <property type="entry name" value="PGBD-like"/>
    <property type="match status" value="2"/>
</dbReference>
<keyword evidence="1" id="KW-0378">Hydrolase</keyword>
<dbReference type="KEGG" id="miz:BAB75_27480"/>
<dbReference type="Proteomes" id="UP000186919">
    <property type="component" value="Unassembled WGS sequence"/>
</dbReference>
<dbReference type="InterPro" id="IPR002508">
    <property type="entry name" value="MurNAc-LAA_cat"/>
</dbReference>
<keyword evidence="7" id="KW-1185">Reference proteome</keyword>
<dbReference type="InterPro" id="IPR050695">
    <property type="entry name" value="N-acetylmuramoyl_amidase_3"/>
</dbReference>
<dbReference type="CDD" id="cd02696">
    <property type="entry name" value="MurNAc-LAA"/>
    <property type="match status" value="1"/>
</dbReference>
<evidence type="ECO:0000259" key="2">
    <source>
        <dbReference type="SMART" id="SM00646"/>
    </source>
</evidence>
<dbReference type="PATRIC" id="fig|83262.10.peg.363"/>
<comment type="caution">
    <text evidence="3">The sequence shown here is derived from an EMBL/GenBank/DDBJ whole genome shotgun (WGS) entry which is preliminary data.</text>
</comment>
<evidence type="ECO:0000313" key="4">
    <source>
        <dbReference type="EMBL" id="KPG37599.1"/>
    </source>
</evidence>
<dbReference type="Proteomes" id="UP000037962">
    <property type="component" value="Unassembled WGS sequence"/>
</dbReference>
<dbReference type="Gene3D" id="1.10.101.10">
    <property type="entry name" value="PGBD-like superfamily/PGBD"/>
    <property type="match status" value="2"/>
</dbReference>
<dbReference type="PANTHER" id="PTHR30404:SF0">
    <property type="entry name" value="N-ACETYLMURAMOYL-L-ALANINE AMIDASE AMIC"/>
    <property type="match status" value="1"/>
</dbReference>
<evidence type="ECO:0000256" key="1">
    <source>
        <dbReference type="ARBA" id="ARBA00022801"/>
    </source>
</evidence>
<dbReference type="GeneID" id="45767614"/>
<gene>
    <name evidence="3" type="ORF">AN908_00575</name>
    <name evidence="4" type="ORF">AN912_01000</name>
    <name evidence="5" type="ORF">AWB85_22190</name>
</gene>
<evidence type="ECO:0000313" key="3">
    <source>
        <dbReference type="EMBL" id="KPG17707.1"/>
    </source>
</evidence>
<dbReference type="InterPro" id="IPR002477">
    <property type="entry name" value="Peptidoglycan-bd-like"/>
</dbReference>
<evidence type="ECO:0000313" key="7">
    <source>
        <dbReference type="Proteomes" id="UP000037962"/>
    </source>
</evidence>
<reference evidence="5 8" key="2">
    <citation type="submission" date="2016-01" db="EMBL/GenBank/DDBJ databases">
        <title>Mycobacterium immunogenum strain CD11_6 genome sequencing and assembly.</title>
        <authorList>
            <person name="Kaur G."/>
            <person name="Nair G.R."/>
            <person name="Mayilraj S."/>
        </authorList>
    </citation>
    <scope>NUCLEOTIDE SEQUENCE [LARGE SCALE GENOMIC DNA]</scope>
    <source>
        <strain evidence="5 8">CD11-6</strain>
    </source>
</reference>
<proteinExistence type="predicted"/>
<name>A0A0N0KQJ8_9MYCO</name>
<dbReference type="Pfam" id="PF01520">
    <property type="entry name" value="Amidase_3"/>
    <property type="match status" value="1"/>
</dbReference>
<dbReference type="OrthoDB" id="9810670at2"/>
<evidence type="ECO:0000313" key="6">
    <source>
        <dbReference type="Proteomes" id="UP000037843"/>
    </source>
</evidence>
<dbReference type="AlphaFoldDB" id="A0A0N0KQJ8"/>
<evidence type="ECO:0000313" key="5">
    <source>
        <dbReference type="EMBL" id="OAT69205.1"/>
    </source>
</evidence>
<dbReference type="STRING" id="83262.BAB75_27480"/>
<reference evidence="6 7" key="1">
    <citation type="submission" date="2015-09" db="EMBL/GenBank/DDBJ databases">
        <title>Genome Sequences of Mycobacterium immunogenum Isolates, Recuperated from a Chloraminated Drinking Water Distribution System Simulator Subjected to Episodes of Nitrification.</title>
        <authorList>
            <person name="Gomez-Alvarez V."/>
            <person name="Revetta R.P."/>
        </authorList>
    </citation>
    <scope>NUCLEOTIDE SEQUENCE [LARGE SCALE GENOMIC DNA]</scope>
    <source>
        <strain evidence="3 6">H008</strain>
        <strain evidence="4 7">H076</strain>
    </source>
</reference>
<evidence type="ECO:0000313" key="8">
    <source>
        <dbReference type="Proteomes" id="UP000186919"/>
    </source>
</evidence>
<accession>A0A0N0KQJ8</accession>
<organism evidence="3 6">
    <name type="scientific">Mycobacteroides immunogenum</name>
    <dbReference type="NCBI Taxonomy" id="83262"/>
    <lineage>
        <taxon>Bacteria</taxon>
        <taxon>Bacillati</taxon>
        <taxon>Actinomycetota</taxon>
        <taxon>Actinomycetes</taxon>
        <taxon>Mycobacteriales</taxon>
        <taxon>Mycobacteriaceae</taxon>
        <taxon>Mycobacteroides</taxon>
    </lineage>
</organism>
<protein>
    <submittedName>
        <fullName evidence="3">N-acetylmuramoyl-L-alanine amidase</fullName>
    </submittedName>
</protein>
<dbReference type="Proteomes" id="UP000037843">
    <property type="component" value="Unassembled WGS sequence"/>
</dbReference>
<dbReference type="SUPFAM" id="SSF53187">
    <property type="entry name" value="Zn-dependent exopeptidases"/>
    <property type="match status" value="1"/>
</dbReference>
<dbReference type="PANTHER" id="PTHR30404">
    <property type="entry name" value="N-ACETYLMURAMOYL-L-ALANINE AMIDASE"/>
    <property type="match status" value="1"/>
</dbReference>
<feature type="domain" description="MurNAc-LAA" evidence="2">
    <location>
        <begin position="251"/>
        <end position="366"/>
    </location>
</feature>
<dbReference type="EMBL" id="LJFS01000001">
    <property type="protein sequence ID" value="KPG37599.1"/>
    <property type="molecule type" value="Genomic_DNA"/>
</dbReference>
<sequence length="395" mass="42998">MTTGASNIRHGDRGPAVTEVREVLTALGFLEDPDEVLATGRHVMVDRFDATLHDAVRAFQQCRGLLVDGIVGPATYRTLKEASYRLGARTLFHQFSAPMYGDDVATLQKRLQDLGFYTGLVDGNFGLQTYNSLMSYQREYGLTADGICGPETLRSFQLLGRHVTGGSAHAIRETEHVRNAGPQLSGKRIVIDPGLGGADHGRIVPGREGPTSEADILWDLASRLEGRMTAIGMDTYISRAIQNNPTDIERATYANNVGADLMISLRFDSHPTVAASGVASYHFGNLHGSVSTIGHMLADFIQREVAARTGLRDCRAHGRTWDLLRLTRMPTVQVDIGYITSPSDVSVLSSAHYRDVVAESILAAVKRVYLLGKNDRPTGTFTFDELLAHELSAGS</sequence>
<dbReference type="GO" id="GO:0030288">
    <property type="term" value="C:outer membrane-bounded periplasmic space"/>
    <property type="evidence" value="ECO:0007669"/>
    <property type="project" value="TreeGrafter"/>
</dbReference>
<dbReference type="RefSeq" id="WP_043079321.1">
    <property type="nucleotide sequence ID" value="NZ_CP011530.1"/>
</dbReference>
<dbReference type="EMBL" id="LQYE01000008">
    <property type="protein sequence ID" value="OAT69205.1"/>
    <property type="molecule type" value="Genomic_DNA"/>
</dbReference>
<dbReference type="Gene3D" id="3.40.630.40">
    <property type="entry name" value="Zn-dependent exopeptidases"/>
    <property type="match status" value="1"/>
</dbReference>
<dbReference type="GO" id="GO:0009253">
    <property type="term" value="P:peptidoglycan catabolic process"/>
    <property type="evidence" value="ECO:0007669"/>
    <property type="project" value="InterPro"/>
</dbReference>
<dbReference type="EMBL" id="LJFO01000001">
    <property type="protein sequence ID" value="KPG17707.1"/>
    <property type="molecule type" value="Genomic_DNA"/>
</dbReference>
<dbReference type="Pfam" id="PF01471">
    <property type="entry name" value="PG_binding_1"/>
    <property type="match status" value="2"/>
</dbReference>
<dbReference type="GO" id="GO:0008745">
    <property type="term" value="F:N-acetylmuramoyl-L-alanine amidase activity"/>
    <property type="evidence" value="ECO:0007669"/>
    <property type="project" value="InterPro"/>
</dbReference>